<feature type="region of interest" description="Disordered" evidence="1">
    <location>
        <begin position="18"/>
        <end position="58"/>
    </location>
</feature>
<feature type="region of interest" description="Disordered" evidence="1">
    <location>
        <begin position="601"/>
        <end position="630"/>
    </location>
</feature>
<gene>
    <name evidence="2" type="primary">rlsA</name>
</gene>
<dbReference type="AlphaFoldDB" id="A0A1W6R6N5"/>
<protein>
    <submittedName>
        <fullName evidence="2">RlsA</fullName>
    </submittedName>
</protein>
<feature type="region of interest" description="Disordered" evidence="1">
    <location>
        <begin position="266"/>
        <end position="291"/>
    </location>
</feature>
<organism evidence="2">
    <name type="scientific">Yamagishiella unicocca</name>
    <dbReference type="NCBI Taxonomy" id="51707"/>
    <lineage>
        <taxon>Eukaryota</taxon>
        <taxon>Viridiplantae</taxon>
        <taxon>Chlorophyta</taxon>
        <taxon>core chlorophytes</taxon>
        <taxon>Chlorophyceae</taxon>
        <taxon>CS clade</taxon>
        <taxon>Chlamydomonadales</taxon>
        <taxon>Volvocaceae</taxon>
        <taxon>Yamagishiella</taxon>
    </lineage>
</organism>
<name>A0A1W6R6N5_9CHLO</name>
<accession>A0A1W6R6N5</accession>
<proteinExistence type="predicted"/>
<reference evidence="2" key="1">
    <citation type="journal article" date="2017" name="J. Evol. Biol.">
        <title>Genetic Basis for Soma is Present in Undifferentiated Volvocine Green Algae.</title>
        <authorList>
            <person name="Grochau-Wright Z.I."/>
            <person name="Hanschen E.R."/>
            <person name="Ferris P.J."/>
            <person name="Hamaji T."/>
            <person name="Nozaki H."/>
            <person name="Olson B.J.S.C."/>
            <person name="Michod R.E."/>
        </authorList>
    </citation>
    <scope>NUCLEOTIDE SEQUENCE</scope>
    <source>
        <strain evidence="2">NIES 1861</strain>
    </source>
</reference>
<dbReference type="EMBL" id="KU257988">
    <property type="protein sequence ID" value="ARO50096.1"/>
    <property type="molecule type" value="Genomic_DNA"/>
</dbReference>
<evidence type="ECO:0000256" key="1">
    <source>
        <dbReference type="SAM" id="MobiDB-lite"/>
    </source>
</evidence>
<sequence length="801" mass="85597">MAPQKLFHGRQFSCHFMEAEPSDDGDTRQPLQQSASFPAPAPRACRTKYGEAPQEQSSVIPPMKRRLITLSTAGNLKISPLSSQQLHQHHVYPLLRSSDCRMDTGRAFVMAPRPDRRLQRNGSGSNGERKELSPRADNIAAPITVAPAAAALDGVCGTRATHRLVLRPVRPMPERSEGPAPLVTACDAAWPGNSAALHDVHRQLASTTATDATAPFQGDGGSLQDDASWVLHSAAASVAPAPPLHQHQCIDFCQALQRKLPVMAKEGPEQMPRTAPALKRSDSGKPEAGGGGAIDAVPIGALNELAVLLPQMSIEVTVAVRSTGRGRRHWGTSVAALDEVRSGYTRGPSSGVFDVPRYLAGRDCIHNGSRWMSRSHFEKVGGSTMAKWYRSIRVLPDLEPLGDWLDRHGLPVMRGPARRSRKRPAAESGDEQWQWQAQEVASGSEIVGNASGAATATAAVAGGLEPQDKPGEACAWANRMLLQRGDGGGGDDGLVQRLLSTWPLSQQFVRQPPGQGEGCMRSSPVGAYGCARLHQDPQLGSSPTDPLWQLGDAMDAEDVGQMGPLHDRWRDTAPHVQRRLQIVAPQGSFSHPHAVGAFPTAAAEEKPRPYEDGEQAGVERQQCHPQPQQRQGLLLRPSLLLHRATPDGHMGSGDASARLQPYLFAVQAPPAMLYRQSIASPAGDATAAPGGVGGGGGDGGGCLVAQGYEGANAAAVGGGKASTLRAQRQKAPEDVSCDETRHSALHQQQQCMPLDEPATHAQLLSASEQQMNDYLAALRRGWNQQMLPRGDRIHFLTGRAP</sequence>
<feature type="region of interest" description="Disordered" evidence="1">
    <location>
        <begin position="111"/>
        <end position="135"/>
    </location>
</feature>
<evidence type="ECO:0000313" key="2">
    <source>
        <dbReference type="EMBL" id="ARO50096.1"/>
    </source>
</evidence>